<dbReference type="STRING" id="314230.DSM3645_00345"/>
<evidence type="ECO:0000256" key="1">
    <source>
        <dbReference type="SAM" id="SignalP"/>
    </source>
</evidence>
<gene>
    <name evidence="2" type="ORF">DSM3645_00345</name>
</gene>
<dbReference type="RefSeq" id="WP_002649959.1">
    <property type="nucleotide sequence ID" value="NZ_AANZ01000002.1"/>
</dbReference>
<feature type="signal peptide" evidence="1">
    <location>
        <begin position="1"/>
        <end position="22"/>
    </location>
</feature>
<dbReference type="AlphaFoldDB" id="A3ZM79"/>
<reference evidence="2 3" key="1">
    <citation type="submission" date="2006-02" db="EMBL/GenBank/DDBJ databases">
        <authorList>
            <person name="Amann R."/>
            <person name="Ferriera S."/>
            <person name="Johnson J."/>
            <person name="Kravitz S."/>
            <person name="Halpern A."/>
            <person name="Remington K."/>
            <person name="Beeson K."/>
            <person name="Tran B."/>
            <person name="Rogers Y.-H."/>
            <person name="Friedman R."/>
            <person name="Venter J.C."/>
        </authorList>
    </citation>
    <scope>NUCLEOTIDE SEQUENCE [LARGE SCALE GENOMIC DNA]</scope>
    <source>
        <strain evidence="2 3">DSM 3645</strain>
    </source>
</reference>
<dbReference type="HOGENOM" id="CLU_113730_5_2_0"/>
<comment type="caution">
    <text evidence="2">The sequence shown here is derived from an EMBL/GenBank/DDBJ whole genome shotgun (WGS) entry which is preliminary data.</text>
</comment>
<dbReference type="EMBL" id="AANZ01000002">
    <property type="protein sequence ID" value="EAQ82117.1"/>
    <property type="molecule type" value="Genomic_DNA"/>
</dbReference>
<dbReference type="OrthoDB" id="285909at2"/>
<accession>A3ZM79</accession>
<name>A3ZM79_9BACT</name>
<feature type="chain" id="PRO_5002664876" description="Carboxypeptidase regulatory-like domain-containing protein" evidence="1">
    <location>
        <begin position="23"/>
        <end position="145"/>
    </location>
</feature>
<protein>
    <recommendedName>
        <fullName evidence="4">Carboxypeptidase regulatory-like domain-containing protein</fullName>
    </recommendedName>
</protein>
<evidence type="ECO:0000313" key="3">
    <source>
        <dbReference type="Proteomes" id="UP000004358"/>
    </source>
</evidence>
<keyword evidence="1" id="KW-0732">Signal</keyword>
<organism evidence="2 3">
    <name type="scientific">Blastopirellula marina DSM 3645</name>
    <dbReference type="NCBI Taxonomy" id="314230"/>
    <lineage>
        <taxon>Bacteria</taxon>
        <taxon>Pseudomonadati</taxon>
        <taxon>Planctomycetota</taxon>
        <taxon>Planctomycetia</taxon>
        <taxon>Pirellulales</taxon>
        <taxon>Pirellulaceae</taxon>
        <taxon>Blastopirellula</taxon>
    </lineage>
</organism>
<evidence type="ECO:0000313" key="2">
    <source>
        <dbReference type="EMBL" id="EAQ82117.1"/>
    </source>
</evidence>
<dbReference type="PROSITE" id="PS51257">
    <property type="entry name" value="PROKAR_LIPOPROTEIN"/>
    <property type="match status" value="1"/>
</dbReference>
<proteinExistence type="predicted"/>
<dbReference type="Proteomes" id="UP000004358">
    <property type="component" value="Unassembled WGS sequence"/>
</dbReference>
<evidence type="ECO:0008006" key="4">
    <source>
        <dbReference type="Google" id="ProtNLM"/>
    </source>
</evidence>
<sequence length="145" mass="15069">MAIHRSYHIALLLLAISVPALFGCGARSAATAPVSGTVTIQGKPQANLVVSFLPQADTTEAIGKASMGVTDADGKFTLQTIDVEPRTGALIGKHKVVIRARSEERAEDDPVAAPKATIALPDKAIDGSLEFEVPAEGTTNADFAF</sequence>